<evidence type="ECO:0000256" key="4">
    <source>
        <dbReference type="ARBA" id="ARBA00022803"/>
    </source>
</evidence>
<feature type="repeat" description="TPR" evidence="7">
    <location>
        <begin position="51"/>
        <end position="84"/>
    </location>
</feature>
<dbReference type="PROSITE" id="PS50808">
    <property type="entry name" value="ZF_BED"/>
    <property type="match status" value="1"/>
</dbReference>
<dbReference type="PANTHER" id="PTHR44858">
    <property type="entry name" value="TETRATRICOPEPTIDE REPEAT PROTEIN 6"/>
    <property type="match status" value="1"/>
</dbReference>
<feature type="repeat" description="TPR" evidence="7">
    <location>
        <begin position="85"/>
        <end position="118"/>
    </location>
</feature>
<keyword evidence="3 6" id="KW-0863">Zinc-finger</keyword>
<dbReference type="SUPFAM" id="SSF48452">
    <property type="entry name" value="TPR-like"/>
    <property type="match status" value="1"/>
</dbReference>
<dbReference type="Gene3D" id="1.25.40.10">
    <property type="entry name" value="Tetratricopeptide repeat domain"/>
    <property type="match status" value="1"/>
</dbReference>
<dbReference type="GO" id="GO:0008270">
    <property type="term" value="F:zinc ion binding"/>
    <property type="evidence" value="ECO:0007669"/>
    <property type="project" value="UniProtKB-KW"/>
</dbReference>
<evidence type="ECO:0000256" key="5">
    <source>
        <dbReference type="ARBA" id="ARBA00022833"/>
    </source>
</evidence>
<evidence type="ECO:0000259" key="8">
    <source>
        <dbReference type="PROSITE" id="PS50808"/>
    </source>
</evidence>
<evidence type="ECO:0000256" key="1">
    <source>
        <dbReference type="ARBA" id="ARBA00022723"/>
    </source>
</evidence>
<dbReference type="GO" id="GO:0003677">
    <property type="term" value="F:DNA binding"/>
    <property type="evidence" value="ECO:0007669"/>
    <property type="project" value="InterPro"/>
</dbReference>
<feature type="domain" description="BED-type" evidence="8">
    <location>
        <begin position="5"/>
        <end position="49"/>
    </location>
</feature>
<dbReference type="AlphaFoldDB" id="A0A397GYA6"/>
<sequence>MSSTREKSEVWLYFSPHQNYKTKCDICKNEFSYHGSTSTLKYHLIHRHKIIDVLIRRGNAYRETHQYENSIIDFNKALKFKHDHIDALIGRGKTYDMKDKYEEAYADFNKVLEIEPDQEHALSKKKEIERKMAKSHKKSIKYFKTTLDNCPNNYPNDYIINLEKVVNSIPQRIETQRRANKVLDNYRKKNFTYII</sequence>
<proteinExistence type="predicted"/>
<name>A0A397GYA6_9GLOM</name>
<evidence type="ECO:0000313" key="10">
    <source>
        <dbReference type="Proteomes" id="UP000266861"/>
    </source>
</evidence>
<keyword evidence="5" id="KW-0862">Zinc</keyword>
<evidence type="ECO:0000256" key="7">
    <source>
        <dbReference type="PROSITE-ProRule" id="PRU00339"/>
    </source>
</evidence>
<keyword evidence="4 7" id="KW-0802">TPR repeat</keyword>
<dbReference type="InterPro" id="IPR019734">
    <property type="entry name" value="TPR_rpt"/>
</dbReference>
<reference evidence="9 10" key="1">
    <citation type="submission" date="2018-08" db="EMBL/GenBank/DDBJ databases">
        <title>Genome and evolution of the arbuscular mycorrhizal fungus Diversispora epigaea (formerly Glomus versiforme) and its bacterial endosymbionts.</title>
        <authorList>
            <person name="Sun X."/>
            <person name="Fei Z."/>
            <person name="Harrison M."/>
        </authorList>
    </citation>
    <scope>NUCLEOTIDE SEQUENCE [LARGE SCALE GENOMIC DNA]</scope>
    <source>
        <strain evidence="9 10">IT104</strain>
    </source>
</reference>
<evidence type="ECO:0000313" key="9">
    <source>
        <dbReference type="EMBL" id="RHZ55982.1"/>
    </source>
</evidence>
<organism evidence="9 10">
    <name type="scientific">Diversispora epigaea</name>
    <dbReference type="NCBI Taxonomy" id="1348612"/>
    <lineage>
        <taxon>Eukaryota</taxon>
        <taxon>Fungi</taxon>
        <taxon>Fungi incertae sedis</taxon>
        <taxon>Mucoromycota</taxon>
        <taxon>Glomeromycotina</taxon>
        <taxon>Glomeromycetes</taxon>
        <taxon>Diversisporales</taxon>
        <taxon>Diversisporaceae</taxon>
        <taxon>Diversispora</taxon>
    </lineage>
</organism>
<evidence type="ECO:0000256" key="6">
    <source>
        <dbReference type="PROSITE-ProRule" id="PRU00027"/>
    </source>
</evidence>
<evidence type="ECO:0000256" key="2">
    <source>
        <dbReference type="ARBA" id="ARBA00022737"/>
    </source>
</evidence>
<dbReference type="InterPro" id="IPR003656">
    <property type="entry name" value="Znf_BED"/>
</dbReference>
<dbReference type="Proteomes" id="UP000266861">
    <property type="component" value="Unassembled WGS sequence"/>
</dbReference>
<gene>
    <name evidence="9" type="ORF">Glove_408g18</name>
</gene>
<dbReference type="Pfam" id="PF13181">
    <property type="entry name" value="TPR_8"/>
    <property type="match status" value="1"/>
</dbReference>
<dbReference type="PROSITE" id="PS50293">
    <property type="entry name" value="TPR_REGION"/>
    <property type="match status" value="1"/>
</dbReference>
<dbReference type="InterPro" id="IPR011990">
    <property type="entry name" value="TPR-like_helical_dom_sf"/>
</dbReference>
<dbReference type="PROSITE" id="PS50005">
    <property type="entry name" value="TPR"/>
    <property type="match status" value="2"/>
</dbReference>
<dbReference type="SMART" id="SM00614">
    <property type="entry name" value="ZnF_BED"/>
    <property type="match status" value="1"/>
</dbReference>
<protein>
    <recommendedName>
        <fullName evidence="8">BED-type domain-containing protein</fullName>
    </recommendedName>
</protein>
<dbReference type="OrthoDB" id="10248520at2759"/>
<dbReference type="EMBL" id="PQFF01000363">
    <property type="protein sequence ID" value="RHZ55982.1"/>
    <property type="molecule type" value="Genomic_DNA"/>
</dbReference>
<accession>A0A397GYA6</accession>
<dbReference type="PANTHER" id="PTHR44858:SF1">
    <property type="entry name" value="UDP-N-ACETYLGLUCOSAMINE--PEPTIDE N-ACETYLGLUCOSAMINYLTRANSFERASE SPINDLY-RELATED"/>
    <property type="match status" value="1"/>
</dbReference>
<dbReference type="Pfam" id="PF02892">
    <property type="entry name" value="zf-BED"/>
    <property type="match status" value="1"/>
</dbReference>
<dbReference type="SMART" id="SM00028">
    <property type="entry name" value="TPR"/>
    <property type="match status" value="2"/>
</dbReference>
<keyword evidence="2" id="KW-0677">Repeat</keyword>
<dbReference type="InterPro" id="IPR050498">
    <property type="entry name" value="Ycf3"/>
</dbReference>
<dbReference type="Pfam" id="PF00515">
    <property type="entry name" value="TPR_1"/>
    <property type="match status" value="1"/>
</dbReference>
<comment type="caution">
    <text evidence="9">The sequence shown here is derived from an EMBL/GenBank/DDBJ whole genome shotgun (WGS) entry which is preliminary data.</text>
</comment>
<keyword evidence="10" id="KW-1185">Reference proteome</keyword>
<keyword evidence="1" id="KW-0479">Metal-binding</keyword>
<evidence type="ECO:0000256" key="3">
    <source>
        <dbReference type="ARBA" id="ARBA00022771"/>
    </source>
</evidence>